<evidence type="ECO:0000313" key="2">
    <source>
        <dbReference type="EMBL" id="CBN78560.1"/>
    </source>
</evidence>
<dbReference type="EMBL" id="FN647931">
    <property type="protein sequence ID" value="CBN78560.1"/>
    <property type="molecule type" value="Genomic_DNA"/>
</dbReference>
<evidence type="ECO:0000256" key="1">
    <source>
        <dbReference type="SAM" id="MobiDB-lite"/>
    </source>
</evidence>
<name>D8LE43_ECTSI</name>
<accession>D8LE43</accession>
<dbReference type="Proteomes" id="UP000002630">
    <property type="component" value="Linkage Group LG03"/>
</dbReference>
<protein>
    <submittedName>
        <fullName evidence="2">Uncharacterized protein</fullName>
    </submittedName>
</protein>
<proteinExistence type="predicted"/>
<dbReference type="InParanoid" id="D8LE43"/>
<reference evidence="2 3" key="1">
    <citation type="journal article" date="2010" name="Nature">
        <title>The Ectocarpus genome and the independent evolution of multicellularity in brown algae.</title>
        <authorList>
            <person name="Cock J.M."/>
            <person name="Sterck L."/>
            <person name="Rouze P."/>
            <person name="Scornet D."/>
            <person name="Allen A.E."/>
            <person name="Amoutzias G."/>
            <person name="Anthouard V."/>
            <person name="Artiguenave F."/>
            <person name="Aury J.M."/>
            <person name="Badger J.H."/>
            <person name="Beszteri B."/>
            <person name="Billiau K."/>
            <person name="Bonnet E."/>
            <person name="Bothwell J.H."/>
            <person name="Bowler C."/>
            <person name="Boyen C."/>
            <person name="Brownlee C."/>
            <person name="Carrano C.J."/>
            <person name="Charrier B."/>
            <person name="Cho G.Y."/>
            <person name="Coelho S.M."/>
            <person name="Collen J."/>
            <person name="Corre E."/>
            <person name="Da Silva C."/>
            <person name="Delage L."/>
            <person name="Delaroque N."/>
            <person name="Dittami S.M."/>
            <person name="Doulbeau S."/>
            <person name="Elias M."/>
            <person name="Farnham G."/>
            <person name="Gachon C.M."/>
            <person name="Gschloessl B."/>
            <person name="Heesch S."/>
            <person name="Jabbari K."/>
            <person name="Jubin C."/>
            <person name="Kawai H."/>
            <person name="Kimura K."/>
            <person name="Kloareg B."/>
            <person name="Kupper F.C."/>
            <person name="Lang D."/>
            <person name="Le Bail A."/>
            <person name="Leblanc C."/>
            <person name="Lerouge P."/>
            <person name="Lohr M."/>
            <person name="Lopez P.J."/>
            <person name="Martens C."/>
            <person name="Maumus F."/>
            <person name="Michel G."/>
            <person name="Miranda-Saavedra D."/>
            <person name="Morales J."/>
            <person name="Moreau H."/>
            <person name="Motomura T."/>
            <person name="Nagasato C."/>
            <person name="Napoli C.A."/>
            <person name="Nelson D.R."/>
            <person name="Nyvall-Collen P."/>
            <person name="Peters A.F."/>
            <person name="Pommier C."/>
            <person name="Potin P."/>
            <person name="Poulain J."/>
            <person name="Quesneville H."/>
            <person name="Read B."/>
            <person name="Rensing S.A."/>
            <person name="Ritter A."/>
            <person name="Rousvoal S."/>
            <person name="Samanta M."/>
            <person name="Samson G."/>
            <person name="Schroeder D.C."/>
            <person name="Segurens B."/>
            <person name="Strittmatter M."/>
            <person name="Tonon T."/>
            <person name="Tregear J.W."/>
            <person name="Valentin K."/>
            <person name="von Dassow P."/>
            <person name="Yamagishi T."/>
            <person name="Van de Peer Y."/>
            <person name="Wincker P."/>
        </authorList>
    </citation>
    <scope>NUCLEOTIDE SEQUENCE [LARGE SCALE GENOMIC DNA]</scope>
    <source>
        <strain evidence="3">Ec32 / CCAP1310/4</strain>
    </source>
</reference>
<dbReference type="EMBL" id="FN649728">
    <property type="protein sequence ID" value="CBN78560.1"/>
    <property type="molecule type" value="Genomic_DNA"/>
</dbReference>
<sequence length="58" mass="6525">MHAIHKQAHNKWNPKALARSPQQDERENNQSKKTRNIFIARSQTNTHKHPLSGGGSAA</sequence>
<keyword evidence="3" id="KW-1185">Reference proteome</keyword>
<feature type="region of interest" description="Disordered" evidence="1">
    <location>
        <begin position="1"/>
        <end position="58"/>
    </location>
</feature>
<organism evidence="2 3">
    <name type="scientific">Ectocarpus siliculosus</name>
    <name type="common">Brown alga</name>
    <name type="synonym">Conferva siliculosa</name>
    <dbReference type="NCBI Taxonomy" id="2880"/>
    <lineage>
        <taxon>Eukaryota</taxon>
        <taxon>Sar</taxon>
        <taxon>Stramenopiles</taxon>
        <taxon>Ochrophyta</taxon>
        <taxon>PX clade</taxon>
        <taxon>Phaeophyceae</taxon>
        <taxon>Ectocarpales</taxon>
        <taxon>Ectocarpaceae</taxon>
        <taxon>Ectocarpus</taxon>
    </lineage>
</organism>
<evidence type="ECO:0000313" key="3">
    <source>
        <dbReference type="Proteomes" id="UP000002630"/>
    </source>
</evidence>
<gene>
    <name evidence="2" type="ORF">Esi_0129_0069</name>
</gene>
<dbReference type="AlphaFoldDB" id="D8LE43"/>